<evidence type="ECO:0000256" key="12">
    <source>
        <dbReference type="ARBA" id="ARBA00023012"/>
    </source>
</evidence>
<dbReference type="SUPFAM" id="SSF55874">
    <property type="entry name" value="ATPase domain of HSP90 chaperone/DNA topoisomerase II/histidine kinase"/>
    <property type="match status" value="1"/>
</dbReference>
<dbReference type="Pfam" id="PF00672">
    <property type="entry name" value="HAMP"/>
    <property type="match status" value="1"/>
</dbReference>
<dbReference type="AlphaFoldDB" id="F6DLE1"/>
<dbReference type="eggNOG" id="COG2205">
    <property type="taxonomic scope" value="Bacteria"/>
</dbReference>
<dbReference type="Gene3D" id="1.10.8.500">
    <property type="entry name" value="HAMP domain in histidine kinase"/>
    <property type="match status" value="1"/>
</dbReference>
<sequence>MQSIKKRLVWQTLLIIILIVTLLEGFFILAVRQYYYGSTEQMLLNRAGVAVSFYNRYLPDDSSGLLIKDKARYVLENIPRDETARVEIMDWKGNLIAVHNGLVTRQKVSTPDFQQAVKGSTGIWRGREEGSDERILAVSTPLQNWQNDVVGVLRYVASLEDTDKTVIKITSAALTLGLLVILLSMFLSLWLARGIIHPIQDITAVAGRMAGGNFDVKAVKQRDDEIGQLADTLNYMSEEIVKSDRVKNEFISSISHELRTPLTSIKGWAETVLEGSLEDKQETREGLTIISRETDRMIDLVEELLDFSGLHTGRIQLHQGKVPLDRLLQEVVRQFTIQAGEKNIQLDLQTAPMEITGDYNRLKQVFINLVHNGIKFTPAGGRVAVYSLQTGEAVRITVEDNGEGMEEEDLPRVTEKFYKARMNRPGSGLGLAIVEEIIKLHRGELEIQSKPGWGTRVTITLNQHLPENKISPKE</sequence>
<evidence type="ECO:0000256" key="8">
    <source>
        <dbReference type="ARBA" id="ARBA00022741"/>
    </source>
</evidence>
<evidence type="ECO:0000256" key="2">
    <source>
        <dbReference type="ARBA" id="ARBA00004651"/>
    </source>
</evidence>
<dbReference type="Gene3D" id="3.30.450.20">
    <property type="entry name" value="PAS domain"/>
    <property type="match status" value="1"/>
</dbReference>
<dbReference type="InterPro" id="IPR050398">
    <property type="entry name" value="HssS/ArlS-like"/>
</dbReference>
<evidence type="ECO:0000256" key="10">
    <source>
        <dbReference type="ARBA" id="ARBA00022840"/>
    </source>
</evidence>
<feature type="domain" description="HAMP" evidence="16">
    <location>
        <begin position="193"/>
        <end position="245"/>
    </location>
</feature>
<keyword evidence="7 14" id="KW-0812">Transmembrane</keyword>
<dbReference type="SUPFAM" id="SSF47384">
    <property type="entry name" value="Homodimeric domain of signal transducing histidine kinase"/>
    <property type="match status" value="1"/>
</dbReference>
<dbReference type="PRINTS" id="PR00344">
    <property type="entry name" value="BCTRLSENSOR"/>
</dbReference>
<dbReference type="HOGENOM" id="CLU_000445_89_6_9"/>
<dbReference type="SMART" id="SM00387">
    <property type="entry name" value="HATPase_c"/>
    <property type="match status" value="1"/>
</dbReference>
<evidence type="ECO:0000256" key="14">
    <source>
        <dbReference type="SAM" id="Phobius"/>
    </source>
</evidence>
<dbReference type="KEGG" id="dru:Desru_2240"/>
<dbReference type="Pfam" id="PF00512">
    <property type="entry name" value="HisKA"/>
    <property type="match status" value="1"/>
</dbReference>
<keyword evidence="5" id="KW-0597">Phosphoprotein</keyword>
<dbReference type="InterPro" id="IPR003594">
    <property type="entry name" value="HATPase_dom"/>
</dbReference>
<dbReference type="GO" id="GO:0005886">
    <property type="term" value="C:plasma membrane"/>
    <property type="evidence" value="ECO:0007669"/>
    <property type="project" value="UniProtKB-SubCell"/>
</dbReference>
<evidence type="ECO:0000256" key="7">
    <source>
        <dbReference type="ARBA" id="ARBA00022692"/>
    </source>
</evidence>
<evidence type="ECO:0000256" key="6">
    <source>
        <dbReference type="ARBA" id="ARBA00022679"/>
    </source>
</evidence>
<keyword evidence="13 14" id="KW-0472">Membrane</keyword>
<dbReference type="EC" id="2.7.13.3" evidence="3"/>
<dbReference type="SMART" id="SM00304">
    <property type="entry name" value="HAMP"/>
    <property type="match status" value="1"/>
</dbReference>
<dbReference type="PROSITE" id="PS50885">
    <property type="entry name" value="HAMP"/>
    <property type="match status" value="1"/>
</dbReference>
<dbReference type="Gene3D" id="1.10.287.130">
    <property type="match status" value="1"/>
</dbReference>
<evidence type="ECO:0000256" key="4">
    <source>
        <dbReference type="ARBA" id="ARBA00022475"/>
    </source>
</evidence>
<organism evidence="17 18">
    <name type="scientific">Desulforamulus ruminis (strain ATCC 23193 / DSM 2154 / NCIMB 8452 / DL)</name>
    <name type="common">Desulfotomaculum ruminis</name>
    <dbReference type="NCBI Taxonomy" id="696281"/>
    <lineage>
        <taxon>Bacteria</taxon>
        <taxon>Bacillati</taxon>
        <taxon>Bacillota</taxon>
        <taxon>Clostridia</taxon>
        <taxon>Eubacteriales</taxon>
        <taxon>Peptococcaceae</taxon>
        <taxon>Desulforamulus</taxon>
    </lineage>
</organism>
<dbReference type="CDD" id="cd06225">
    <property type="entry name" value="HAMP"/>
    <property type="match status" value="1"/>
</dbReference>
<dbReference type="OrthoDB" id="112712at2"/>
<feature type="transmembrane region" description="Helical" evidence="14">
    <location>
        <begin position="12"/>
        <end position="35"/>
    </location>
</feature>
<dbReference type="EMBL" id="CP002780">
    <property type="protein sequence ID" value="AEG60489.1"/>
    <property type="molecule type" value="Genomic_DNA"/>
</dbReference>
<reference evidence="18" key="1">
    <citation type="submission" date="2011-05" db="EMBL/GenBank/DDBJ databases">
        <title>Complete sequence of Desulfotomaculum ruminis DSM 2154.</title>
        <authorList>
            <person name="Lucas S."/>
            <person name="Copeland A."/>
            <person name="Lapidus A."/>
            <person name="Cheng J.-F."/>
            <person name="Goodwin L."/>
            <person name="Pitluck S."/>
            <person name="Lu M."/>
            <person name="Detter J.C."/>
            <person name="Han C."/>
            <person name="Tapia R."/>
            <person name="Land M."/>
            <person name="Hauser L."/>
            <person name="Kyrpides N."/>
            <person name="Ivanova N."/>
            <person name="Mikhailova N."/>
            <person name="Pagani I."/>
            <person name="Stams A.J.M."/>
            <person name="Plugge C.M."/>
            <person name="Muyzer G."/>
            <person name="Kuever J."/>
            <person name="Parshina S.N."/>
            <person name="Ivanova A.E."/>
            <person name="Nazina T.N."/>
            <person name="Brambilla E."/>
            <person name="Spring S."/>
            <person name="Klenk H.-P."/>
            <person name="Woyke T."/>
        </authorList>
    </citation>
    <scope>NUCLEOTIDE SEQUENCE [LARGE SCALE GENOMIC DNA]</scope>
    <source>
        <strain evidence="18">ATCC 23193 / DSM 2154 / NCIB 8452 / DL</strain>
    </source>
</reference>
<evidence type="ECO:0000256" key="1">
    <source>
        <dbReference type="ARBA" id="ARBA00000085"/>
    </source>
</evidence>
<proteinExistence type="predicted"/>
<keyword evidence="12" id="KW-0902">Two-component regulatory system</keyword>
<dbReference type="FunFam" id="1.10.287.130:FF:000001">
    <property type="entry name" value="Two-component sensor histidine kinase"/>
    <property type="match status" value="1"/>
</dbReference>
<evidence type="ECO:0000256" key="9">
    <source>
        <dbReference type="ARBA" id="ARBA00022777"/>
    </source>
</evidence>
<evidence type="ECO:0000256" key="11">
    <source>
        <dbReference type="ARBA" id="ARBA00022989"/>
    </source>
</evidence>
<comment type="catalytic activity">
    <reaction evidence="1">
        <text>ATP + protein L-histidine = ADP + protein N-phospho-L-histidine.</text>
        <dbReference type="EC" id="2.7.13.3"/>
    </reaction>
</comment>
<dbReference type="InterPro" id="IPR005467">
    <property type="entry name" value="His_kinase_dom"/>
</dbReference>
<dbReference type="SUPFAM" id="SSF158472">
    <property type="entry name" value="HAMP domain-like"/>
    <property type="match status" value="1"/>
</dbReference>
<dbReference type="RefSeq" id="WP_013842248.1">
    <property type="nucleotide sequence ID" value="NC_015589.1"/>
</dbReference>
<keyword evidence="18" id="KW-1185">Reference proteome</keyword>
<dbReference type="PANTHER" id="PTHR45528">
    <property type="entry name" value="SENSOR HISTIDINE KINASE CPXA"/>
    <property type="match status" value="1"/>
</dbReference>
<dbReference type="InterPro" id="IPR003660">
    <property type="entry name" value="HAMP_dom"/>
</dbReference>
<keyword evidence="6" id="KW-0808">Transferase</keyword>
<gene>
    <name evidence="17" type="ordered locus">Desru_2240</name>
</gene>
<reference evidence="17 18" key="2">
    <citation type="journal article" date="2012" name="Stand. Genomic Sci.">
        <title>Complete genome sequence of the sulfate-reducing firmicute Desulfotomaculum ruminis type strain (DL(T)).</title>
        <authorList>
            <person name="Spring S."/>
            <person name="Visser M."/>
            <person name="Lu M."/>
            <person name="Copeland A."/>
            <person name="Lapidus A."/>
            <person name="Lucas S."/>
            <person name="Cheng J.F."/>
            <person name="Han C."/>
            <person name="Tapia R."/>
            <person name="Goodwin L.A."/>
            <person name="Pitluck S."/>
            <person name="Ivanova N."/>
            <person name="Land M."/>
            <person name="Hauser L."/>
            <person name="Larimer F."/>
            <person name="Rohde M."/>
            <person name="Goker M."/>
            <person name="Detter J.C."/>
            <person name="Kyrpides N.C."/>
            <person name="Woyke T."/>
            <person name="Schaap P.J."/>
            <person name="Plugge C.M."/>
            <person name="Muyzer G."/>
            <person name="Kuever J."/>
            <person name="Pereira I.A."/>
            <person name="Parshina S.N."/>
            <person name="Bernier-Latmani R."/>
            <person name="Stams A.J."/>
            <person name="Klenk H.P."/>
        </authorList>
    </citation>
    <scope>NUCLEOTIDE SEQUENCE [LARGE SCALE GENOMIC DNA]</scope>
    <source>
        <strain evidence="18">ATCC 23193 / DSM 2154 / NCIB 8452 / DL</strain>
    </source>
</reference>
<dbReference type="CDD" id="cd00082">
    <property type="entry name" value="HisKA"/>
    <property type="match status" value="1"/>
</dbReference>
<dbReference type="PROSITE" id="PS50109">
    <property type="entry name" value="HIS_KIN"/>
    <property type="match status" value="1"/>
</dbReference>
<accession>F6DLE1</accession>
<keyword evidence="11 14" id="KW-1133">Transmembrane helix</keyword>
<dbReference type="Pfam" id="PF02518">
    <property type="entry name" value="HATPase_c"/>
    <property type="match status" value="1"/>
</dbReference>
<feature type="transmembrane region" description="Helical" evidence="14">
    <location>
        <begin position="169"/>
        <end position="192"/>
    </location>
</feature>
<keyword evidence="9" id="KW-0418">Kinase</keyword>
<keyword evidence="10 17" id="KW-0067">ATP-binding</keyword>
<dbReference type="InterPro" id="IPR036097">
    <property type="entry name" value="HisK_dim/P_sf"/>
</dbReference>
<comment type="subcellular location">
    <subcellularLocation>
        <location evidence="2">Cell membrane</location>
        <topology evidence="2">Multi-pass membrane protein</topology>
    </subcellularLocation>
</comment>
<evidence type="ECO:0000256" key="5">
    <source>
        <dbReference type="ARBA" id="ARBA00022553"/>
    </source>
</evidence>
<dbReference type="STRING" id="696281.Desru_2240"/>
<keyword evidence="4" id="KW-1003">Cell membrane</keyword>
<dbReference type="InterPro" id="IPR036890">
    <property type="entry name" value="HATPase_C_sf"/>
</dbReference>
<dbReference type="Gene3D" id="3.30.565.10">
    <property type="entry name" value="Histidine kinase-like ATPase, C-terminal domain"/>
    <property type="match status" value="1"/>
</dbReference>
<keyword evidence="8" id="KW-0547">Nucleotide-binding</keyword>
<evidence type="ECO:0000256" key="13">
    <source>
        <dbReference type="ARBA" id="ARBA00023136"/>
    </source>
</evidence>
<dbReference type="GO" id="GO:0000155">
    <property type="term" value="F:phosphorelay sensor kinase activity"/>
    <property type="evidence" value="ECO:0007669"/>
    <property type="project" value="InterPro"/>
</dbReference>
<evidence type="ECO:0000313" key="17">
    <source>
        <dbReference type="EMBL" id="AEG60489.1"/>
    </source>
</evidence>
<evidence type="ECO:0000256" key="3">
    <source>
        <dbReference type="ARBA" id="ARBA00012438"/>
    </source>
</evidence>
<evidence type="ECO:0000259" key="15">
    <source>
        <dbReference type="PROSITE" id="PS50109"/>
    </source>
</evidence>
<dbReference type="Proteomes" id="UP000009234">
    <property type="component" value="Chromosome"/>
</dbReference>
<feature type="domain" description="Histidine kinase" evidence="15">
    <location>
        <begin position="253"/>
        <end position="465"/>
    </location>
</feature>
<name>F6DLE1_DESRL</name>
<dbReference type="PANTHER" id="PTHR45528:SF1">
    <property type="entry name" value="SENSOR HISTIDINE KINASE CPXA"/>
    <property type="match status" value="1"/>
</dbReference>
<dbReference type="InterPro" id="IPR003661">
    <property type="entry name" value="HisK_dim/P_dom"/>
</dbReference>
<evidence type="ECO:0000259" key="16">
    <source>
        <dbReference type="PROSITE" id="PS50885"/>
    </source>
</evidence>
<evidence type="ECO:0000313" key="18">
    <source>
        <dbReference type="Proteomes" id="UP000009234"/>
    </source>
</evidence>
<dbReference type="SMART" id="SM00388">
    <property type="entry name" value="HisKA"/>
    <property type="match status" value="1"/>
</dbReference>
<dbReference type="GO" id="GO:0005524">
    <property type="term" value="F:ATP binding"/>
    <property type="evidence" value="ECO:0007669"/>
    <property type="project" value="UniProtKB-KW"/>
</dbReference>
<protein>
    <recommendedName>
        <fullName evidence="3">histidine kinase</fullName>
        <ecNumber evidence="3">2.7.13.3</ecNumber>
    </recommendedName>
</protein>
<dbReference type="FunFam" id="3.30.565.10:FF:000006">
    <property type="entry name" value="Sensor histidine kinase WalK"/>
    <property type="match status" value="1"/>
</dbReference>
<dbReference type="InterPro" id="IPR004358">
    <property type="entry name" value="Sig_transdc_His_kin-like_C"/>
</dbReference>